<name>A0A920CJB1_9BACL</name>
<dbReference type="RefSeq" id="WP_301627370.1">
    <property type="nucleotide sequence ID" value="NZ_BORS01000007.1"/>
</dbReference>
<dbReference type="Proteomes" id="UP000678895">
    <property type="component" value="Unassembled WGS sequence"/>
</dbReference>
<proteinExistence type="predicted"/>
<gene>
    <name evidence="1" type="ORF">J41TS4_23240</name>
</gene>
<reference evidence="1" key="1">
    <citation type="submission" date="2021-03" db="EMBL/GenBank/DDBJ databases">
        <title>Antimicrobial resistance genes in bacteria isolated from Japanese honey, and their potential for conferring macrolide and lincosamide resistance in the American foulbrood pathogen Paenibacillus larvae.</title>
        <authorList>
            <person name="Okamoto M."/>
            <person name="Kumagai M."/>
            <person name="Kanamori H."/>
            <person name="Takamatsu D."/>
        </authorList>
    </citation>
    <scope>NUCLEOTIDE SEQUENCE</scope>
    <source>
        <strain evidence="1">J41TS4</strain>
    </source>
</reference>
<evidence type="ECO:0000313" key="2">
    <source>
        <dbReference type="Proteomes" id="UP000678895"/>
    </source>
</evidence>
<keyword evidence="2" id="KW-1185">Reference proteome</keyword>
<accession>A0A920CJB1</accession>
<dbReference type="AlphaFoldDB" id="A0A920CJB1"/>
<sequence length="59" mass="6464">MNQQDHCSSLDEARNVTDILAARIGDAEVLVALLRFVVKVIQHSANMGFNELKQPASAK</sequence>
<evidence type="ECO:0000313" key="1">
    <source>
        <dbReference type="EMBL" id="GIO42566.1"/>
    </source>
</evidence>
<organism evidence="1 2">
    <name type="scientific">Paenibacillus apis</name>
    <dbReference type="NCBI Taxonomy" id="1792174"/>
    <lineage>
        <taxon>Bacteria</taxon>
        <taxon>Bacillati</taxon>
        <taxon>Bacillota</taxon>
        <taxon>Bacilli</taxon>
        <taxon>Bacillales</taxon>
        <taxon>Paenibacillaceae</taxon>
        <taxon>Paenibacillus</taxon>
    </lineage>
</organism>
<comment type="caution">
    <text evidence="1">The sequence shown here is derived from an EMBL/GenBank/DDBJ whole genome shotgun (WGS) entry which is preliminary data.</text>
</comment>
<dbReference type="EMBL" id="BORS01000007">
    <property type="protein sequence ID" value="GIO42566.1"/>
    <property type="molecule type" value="Genomic_DNA"/>
</dbReference>
<protein>
    <submittedName>
        <fullName evidence="1">Uncharacterized protein</fullName>
    </submittedName>
</protein>